<organism evidence="2 3">
    <name type="scientific">Stygiolobus azoricus</name>
    <dbReference type="NCBI Taxonomy" id="41675"/>
    <lineage>
        <taxon>Archaea</taxon>
        <taxon>Thermoproteota</taxon>
        <taxon>Thermoprotei</taxon>
        <taxon>Sulfolobales</taxon>
        <taxon>Sulfolobaceae</taxon>
        <taxon>Stygiolobus</taxon>
    </lineage>
</organism>
<proteinExistence type="predicted"/>
<protein>
    <submittedName>
        <fullName evidence="2">GMP synthase</fullName>
    </submittedName>
</protein>
<dbReference type="GeneID" id="42798612"/>
<dbReference type="GO" id="GO:0005829">
    <property type="term" value="C:cytosol"/>
    <property type="evidence" value="ECO:0007669"/>
    <property type="project" value="TreeGrafter"/>
</dbReference>
<dbReference type="CDD" id="cd01741">
    <property type="entry name" value="GATase1_1"/>
    <property type="match status" value="1"/>
</dbReference>
<keyword evidence="3" id="KW-1185">Reference proteome</keyword>
<dbReference type="InterPro" id="IPR044992">
    <property type="entry name" value="ChyE-like"/>
</dbReference>
<dbReference type="OrthoDB" id="7388at2157"/>
<dbReference type="SUPFAM" id="SSF52317">
    <property type="entry name" value="Class I glutamine amidotransferase-like"/>
    <property type="match status" value="1"/>
</dbReference>
<dbReference type="EMBL" id="CP045483">
    <property type="protein sequence ID" value="QGR19595.1"/>
    <property type="molecule type" value="Genomic_DNA"/>
</dbReference>
<dbReference type="InterPro" id="IPR017926">
    <property type="entry name" value="GATASE"/>
</dbReference>
<dbReference type="Pfam" id="PF00117">
    <property type="entry name" value="GATase"/>
    <property type="match status" value="1"/>
</dbReference>
<dbReference type="Gene3D" id="3.40.50.880">
    <property type="match status" value="1"/>
</dbReference>
<name>A0A650CPF9_9CREN</name>
<accession>A0A650CPF9</accession>
<feature type="domain" description="Glutamine amidotransferase" evidence="1">
    <location>
        <begin position="34"/>
        <end position="168"/>
    </location>
</feature>
<evidence type="ECO:0000313" key="2">
    <source>
        <dbReference type="EMBL" id="QGR19595.1"/>
    </source>
</evidence>
<gene>
    <name evidence="2" type="ORF">D1868_06040</name>
</gene>
<dbReference type="PROSITE" id="PS51273">
    <property type="entry name" value="GATASE_TYPE_1"/>
    <property type="match status" value="1"/>
</dbReference>
<dbReference type="PANTHER" id="PTHR42695:SF5">
    <property type="entry name" value="GLUTAMINE AMIDOTRANSFERASE YLR126C-RELATED"/>
    <property type="match status" value="1"/>
</dbReference>
<evidence type="ECO:0000259" key="1">
    <source>
        <dbReference type="Pfam" id="PF00117"/>
    </source>
</evidence>
<reference evidence="2 3" key="1">
    <citation type="submission" date="2019-10" db="EMBL/GenBank/DDBJ databases">
        <title>Genome Sequences from Six Type Strain Members of the Archaeal Family Sulfolobaceae: Acidianus ambivalens, Acidianus infernus, Metallosphaera prunae, Stygiolobus azoricus, Sulfolobus metallicus, and Sulfurisphaera ohwakuensis.</title>
        <authorList>
            <person name="Counts J.A."/>
            <person name="Kelly R.M."/>
        </authorList>
    </citation>
    <scope>NUCLEOTIDE SEQUENCE [LARGE SCALE GENOMIC DNA]</scope>
    <source>
        <strain evidence="2 3">FC6</strain>
    </source>
</reference>
<dbReference type="AlphaFoldDB" id="A0A650CPF9"/>
<dbReference type="RefSeq" id="WP_156006523.1">
    <property type="nucleotide sequence ID" value="NZ_CP045483.1"/>
</dbReference>
<dbReference type="Proteomes" id="UP000423396">
    <property type="component" value="Chromosome"/>
</dbReference>
<sequence length="210" mass="23798">MNVLGVLNHPIEGLGSLAEIFSEKGFKVKEELAVNLKGNESFDILVIMGGPMGVYEADQYPFLYTEMELIRKAKREGKRVLGVCLGAQLISQSLGGSVKKGAFGPEIGVSKVKLLPKLGDKEIDVFQWHGDTFTLPPSSELLAYSEKYFQAFRLEKVLALQFHLEVDAKMVSKWVEEYKGNPKLVQEVKEKEETFRKNLEFIINWWLNQK</sequence>
<evidence type="ECO:0000313" key="3">
    <source>
        <dbReference type="Proteomes" id="UP000423396"/>
    </source>
</evidence>
<dbReference type="PANTHER" id="PTHR42695">
    <property type="entry name" value="GLUTAMINE AMIDOTRANSFERASE YLR126C-RELATED"/>
    <property type="match status" value="1"/>
</dbReference>
<dbReference type="KEGG" id="sazo:D1868_06040"/>
<dbReference type="InterPro" id="IPR029062">
    <property type="entry name" value="Class_I_gatase-like"/>
</dbReference>